<gene>
    <name evidence="3" type="ORF">RZS32_003625</name>
</gene>
<organism evidence="3 4">
    <name type="scientific">Roseovarius rhodophyticola</name>
    <dbReference type="NCBI Taxonomy" id="3080827"/>
    <lineage>
        <taxon>Bacteria</taxon>
        <taxon>Pseudomonadati</taxon>
        <taxon>Pseudomonadota</taxon>
        <taxon>Alphaproteobacteria</taxon>
        <taxon>Rhodobacterales</taxon>
        <taxon>Roseobacteraceae</taxon>
        <taxon>Roseovarius</taxon>
    </lineage>
</organism>
<evidence type="ECO:0000313" key="4">
    <source>
        <dbReference type="Proteomes" id="UP001281305"/>
    </source>
</evidence>
<evidence type="ECO:0000313" key="3">
    <source>
        <dbReference type="EMBL" id="WYK18986.1"/>
    </source>
</evidence>
<dbReference type="Proteomes" id="UP001281305">
    <property type="component" value="Chromosome"/>
</dbReference>
<keyword evidence="1" id="KW-0812">Transmembrane</keyword>
<dbReference type="Pfam" id="PF00487">
    <property type="entry name" value="FA_desaturase"/>
    <property type="match status" value="1"/>
</dbReference>
<protein>
    <submittedName>
        <fullName evidence="3">Fatty acid desaturase</fullName>
    </submittedName>
</protein>
<evidence type="ECO:0000256" key="1">
    <source>
        <dbReference type="SAM" id="Phobius"/>
    </source>
</evidence>
<dbReference type="InterPro" id="IPR005804">
    <property type="entry name" value="FA_desaturase_dom"/>
</dbReference>
<feature type="transmembrane region" description="Helical" evidence="1">
    <location>
        <begin position="190"/>
        <end position="210"/>
    </location>
</feature>
<feature type="transmembrane region" description="Helical" evidence="1">
    <location>
        <begin position="35"/>
        <end position="57"/>
    </location>
</feature>
<dbReference type="CDD" id="cd03509">
    <property type="entry name" value="DesA_FADS-like"/>
    <property type="match status" value="1"/>
</dbReference>
<feature type="transmembrane region" description="Helical" evidence="1">
    <location>
        <begin position="163"/>
        <end position="184"/>
    </location>
</feature>
<feature type="domain" description="Fatty acid desaturase" evidence="2">
    <location>
        <begin position="36"/>
        <end position="274"/>
    </location>
</feature>
<evidence type="ECO:0000259" key="2">
    <source>
        <dbReference type="Pfam" id="PF00487"/>
    </source>
</evidence>
<proteinExistence type="predicted"/>
<keyword evidence="1" id="KW-1133">Transmembrane helix</keyword>
<feature type="transmembrane region" description="Helical" evidence="1">
    <location>
        <begin position="12"/>
        <end position="29"/>
    </location>
</feature>
<feature type="transmembrane region" description="Helical" evidence="1">
    <location>
        <begin position="135"/>
        <end position="151"/>
    </location>
</feature>
<dbReference type="EMBL" id="CP146606">
    <property type="protein sequence ID" value="WYK18986.1"/>
    <property type="molecule type" value="Genomic_DNA"/>
</dbReference>
<dbReference type="RefSeq" id="WP_317055668.1">
    <property type="nucleotide sequence ID" value="NZ_CP146606.1"/>
</dbReference>
<name>A0ABZ2THA1_9RHOB</name>
<keyword evidence="4" id="KW-1185">Reference proteome</keyword>
<reference evidence="3 4" key="1">
    <citation type="submission" date="2024-02" db="EMBL/GenBank/DDBJ databases">
        <title>Roseovarius strain W115 nov., isolated from a marine algae.</title>
        <authorList>
            <person name="Lee M.W."/>
            <person name="Lee J.K."/>
            <person name="Kim J.M."/>
            <person name="Choi D.G."/>
            <person name="Baek J.H."/>
            <person name="Bayburt H."/>
            <person name="Jung J.J."/>
            <person name="Han D.M."/>
            <person name="Jeon C.O."/>
        </authorList>
    </citation>
    <scope>NUCLEOTIDE SEQUENCE [LARGE SCALE GENOMIC DNA]</scope>
    <source>
        <strain evidence="3 4">W115</strain>
    </source>
</reference>
<sequence length="301" mass="34824">MADPVRKDGGFEWPTLVLLVACYGVWALGTTWLAALWLPLGVVISTLTIALHSSLTHEMVHGHPFKNQILNEALVFPCLSLFVPYRRFRDLHLAHHQDSILTDPYDDPESNYMDPEVWLTLPRWGQMVLRFNNTLLGRLIVGPAAGLYAFVREDVRAMRQGDWAVTQAWVLQVPGVALVMWWLSLSAMPVWAYLIAAYAGFSILKIRTFLEHRAHERASGRTVVIEDRGPLALLFLNNNLHVVHHMHPKVAWYRLPSLWASNRDCYLRRNDGYYYRSYAEIFRKHFLRAKDPVPHPLWHKE</sequence>
<accession>A0ABZ2THA1</accession>
<keyword evidence="1" id="KW-0472">Membrane</keyword>